<sequence length="179" mass="20685">MKTQPLPHIDSKNTDAILEKLNASRLREQKRRAEESAKNQIPKIAATEVPKITMKALPNLSIKVGLCAPSLEMTLSPEFEYDDDRDRAPSPAFVRINRKRVERQNELLIGSTTPFATSWQRVTSREPRQGLEQKINRMLKYEKKMLDPIVWDNLHKKQTQSSSKRTASTPRVHYTPRPR</sequence>
<dbReference type="EMBL" id="JAOPGA020000705">
    <property type="protein sequence ID" value="KAL0480938.1"/>
    <property type="molecule type" value="Genomic_DNA"/>
</dbReference>
<gene>
    <name evidence="2" type="ORF">AKO1_000708</name>
    <name evidence="3" type="ORF">AKO1_006599</name>
</gene>
<protein>
    <submittedName>
        <fullName evidence="3">POL1</fullName>
    </submittedName>
</protein>
<comment type="caution">
    <text evidence="2">The sequence shown here is derived from an EMBL/GenBank/DDBJ whole genome shotgun (WGS) entry which is preliminary data.</text>
</comment>
<evidence type="ECO:0000313" key="2">
    <source>
        <dbReference type="EMBL" id="KAL0480938.1"/>
    </source>
</evidence>
<feature type="compositionally biased region" description="Polar residues" evidence="1">
    <location>
        <begin position="159"/>
        <end position="169"/>
    </location>
</feature>
<evidence type="ECO:0000256" key="1">
    <source>
        <dbReference type="SAM" id="MobiDB-lite"/>
    </source>
</evidence>
<dbReference type="AlphaFoldDB" id="A0AAW2YVS2"/>
<dbReference type="Proteomes" id="UP001431209">
    <property type="component" value="Unassembled WGS sequence"/>
</dbReference>
<dbReference type="EMBL" id="JAOPGA020001656">
    <property type="protein sequence ID" value="KAL0490250.1"/>
    <property type="molecule type" value="Genomic_DNA"/>
</dbReference>
<keyword evidence="4" id="KW-1185">Reference proteome</keyword>
<accession>A0AAW2YVS2</accession>
<evidence type="ECO:0000313" key="3">
    <source>
        <dbReference type="EMBL" id="KAL0490250.1"/>
    </source>
</evidence>
<reference evidence="2 4" key="1">
    <citation type="submission" date="2024-03" db="EMBL/GenBank/DDBJ databases">
        <title>The Acrasis kona genome and developmental transcriptomes reveal deep origins of eukaryotic multicellular pathways.</title>
        <authorList>
            <person name="Sheikh S."/>
            <person name="Fu C.-J."/>
            <person name="Brown M.W."/>
            <person name="Baldauf S.L."/>
        </authorList>
    </citation>
    <scope>NUCLEOTIDE SEQUENCE [LARGE SCALE GENOMIC DNA]</scope>
    <source>
        <strain evidence="2 4">ATCC MYA-3509</strain>
    </source>
</reference>
<feature type="region of interest" description="Disordered" evidence="1">
    <location>
        <begin position="152"/>
        <end position="179"/>
    </location>
</feature>
<organism evidence="2 4">
    <name type="scientific">Acrasis kona</name>
    <dbReference type="NCBI Taxonomy" id="1008807"/>
    <lineage>
        <taxon>Eukaryota</taxon>
        <taxon>Discoba</taxon>
        <taxon>Heterolobosea</taxon>
        <taxon>Tetramitia</taxon>
        <taxon>Eutetramitia</taxon>
        <taxon>Acrasidae</taxon>
        <taxon>Acrasis</taxon>
    </lineage>
</organism>
<evidence type="ECO:0000313" key="4">
    <source>
        <dbReference type="Proteomes" id="UP001431209"/>
    </source>
</evidence>
<proteinExistence type="predicted"/>
<name>A0AAW2YVS2_9EUKA</name>